<reference evidence="3" key="1">
    <citation type="journal article" date="2019" name="BMC Genomics">
        <title>A new reference genome for Sorghum bicolor reveals high levels of sequence similarity between sweet and grain genotypes: implications for the genetics of sugar metabolism.</title>
        <authorList>
            <person name="Cooper E.A."/>
            <person name="Brenton Z.W."/>
            <person name="Flinn B.S."/>
            <person name="Jenkins J."/>
            <person name="Shu S."/>
            <person name="Flowers D."/>
            <person name="Luo F."/>
            <person name="Wang Y."/>
            <person name="Xia P."/>
            <person name="Barry K."/>
            <person name="Daum C."/>
            <person name="Lipzen A."/>
            <person name="Yoshinaga Y."/>
            <person name="Schmutz J."/>
            <person name="Saski C."/>
            <person name="Vermerris W."/>
            <person name="Kresovich S."/>
        </authorList>
    </citation>
    <scope>NUCLEOTIDE SEQUENCE</scope>
</reference>
<dbReference type="EMBL" id="CM027681">
    <property type="protein sequence ID" value="KAG0546258.1"/>
    <property type="molecule type" value="Genomic_DNA"/>
</dbReference>
<reference evidence="3" key="2">
    <citation type="submission" date="2020-10" db="EMBL/GenBank/DDBJ databases">
        <authorList>
            <person name="Cooper E.A."/>
            <person name="Brenton Z.W."/>
            <person name="Flinn B.S."/>
            <person name="Jenkins J."/>
            <person name="Shu S."/>
            <person name="Flowers D."/>
            <person name="Luo F."/>
            <person name="Wang Y."/>
            <person name="Xia P."/>
            <person name="Barry K."/>
            <person name="Daum C."/>
            <person name="Lipzen A."/>
            <person name="Yoshinaga Y."/>
            <person name="Schmutz J."/>
            <person name="Saski C."/>
            <person name="Vermerris W."/>
            <person name="Kresovich S."/>
        </authorList>
    </citation>
    <scope>NUCLEOTIDE SEQUENCE</scope>
</reference>
<sequence>MRRSLAYMVMRLLAAAALSDKLVLRHTAWIICPSLAGQSPGIDESMATKVTSFGATPSRLMPLNSETASSPSMDITVVHEMTSRSPMNSKSLRAQPGVPHL</sequence>
<evidence type="ECO:0000313" key="4">
    <source>
        <dbReference type="Proteomes" id="UP000807115"/>
    </source>
</evidence>
<gene>
    <name evidence="3" type="ORF">BDA96_02G431900</name>
</gene>
<feature type="chain" id="PRO_5037664180" description="Secreted protein" evidence="2">
    <location>
        <begin position="20"/>
        <end position="101"/>
    </location>
</feature>
<evidence type="ECO:0000313" key="3">
    <source>
        <dbReference type="EMBL" id="KAG0546258.1"/>
    </source>
</evidence>
<dbReference type="Proteomes" id="UP000807115">
    <property type="component" value="Chromosome 2"/>
</dbReference>
<dbReference type="AlphaFoldDB" id="A0A921RUN9"/>
<organism evidence="3 4">
    <name type="scientific">Sorghum bicolor</name>
    <name type="common">Sorghum</name>
    <name type="synonym">Sorghum vulgare</name>
    <dbReference type="NCBI Taxonomy" id="4558"/>
    <lineage>
        <taxon>Eukaryota</taxon>
        <taxon>Viridiplantae</taxon>
        <taxon>Streptophyta</taxon>
        <taxon>Embryophyta</taxon>
        <taxon>Tracheophyta</taxon>
        <taxon>Spermatophyta</taxon>
        <taxon>Magnoliopsida</taxon>
        <taxon>Liliopsida</taxon>
        <taxon>Poales</taxon>
        <taxon>Poaceae</taxon>
        <taxon>PACMAD clade</taxon>
        <taxon>Panicoideae</taxon>
        <taxon>Andropogonodae</taxon>
        <taxon>Andropogoneae</taxon>
        <taxon>Sorghinae</taxon>
        <taxon>Sorghum</taxon>
    </lineage>
</organism>
<feature type="region of interest" description="Disordered" evidence="1">
    <location>
        <begin position="82"/>
        <end position="101"/>
    </location>
</feature>
<proteinExistence type="predicted"/>
<feature type="signal peptide" evidence="2">
    <location>
        <begin position="1"/>
        <end position="19"/>
    </location>
</feature>
<keyword evidence="2" id="KW-0732">Signal</keyword>
<name>A0A921RUN9_SORBI</name>
<protein>
    <recommendedName>
        <fullName evidence="5">Secreted protein</fullName>
    </recommendedName>
</protein>
<accession>A0A921RUN9</accession>
<evidence type="ECO:0000256" key="1">
    <source>
        <dbReference type="SAM" id="MobiDB-lite"/>
    </source>
</evidence>
<evidence type="ECO:0008006" key="5">
    <source>
        <dbReference type="Google" id="ProtNLM"/>
    </source>
</evidence>
<evidence type="ECO:0000256" key="2">
    <source>
        <dbReference type="SAM" id="SignalP"/>
    </source>
</evidence>
<feature type="compositionally biased region" description="Polar residues" evidence="1">
    <location>
        <begin position="83"/>
        <end position="92"/>
    </location>
</feature>
<comment type="caution">
    <text evidence="3">The sequence shown here is derived from an EMBL/GenBank/DDBJ whole genome shotgun (WGS) entry which is preliminary data.</text>
</comment>